<evidence type="ECO:0000256" key="2">
    <source>
        <dbReference type="ARBA" id="ARBA00022679"/>
    </source>
</evidence>
<evidence type="ECO:0000313" key="5">
    <source>
        <dbReference type="EMBL" id="CAB3266409.1"/>
    </source>
</evidence>
<dbReference type="GO" id="GO:0006597">
    <property type="term" value="P:spermine biosynthetic process"/>
    <property type="evidence" value="ECO:0007669"/>
    <property type="project" value="InterPro"/>
</dbReference>
<keyword evidence="2 3" id="KW-0808">Transferase</keyword>
<dbReference type="InterPro" id="IPR037163">
    <property type="entry name" value="Spermidine_synt_N_sf"/>
</dbReference>
<dbReference type="AlphaFoldDB" id="A0A6F9DTE3"/>
<keyword evidence="3" id="KW-0620">Polyamine biosynthesis</keyword>
<reference evidence="5" key="1">
    <citation type="submission" date="2020-04" db="EMBL/GenBank/DDBJ databases">
        <authorList>
            <person name="Neveu A P."/>
        </authorList>
    </citation>
    <scope>NUCLEOTIDE SEQUENCE</scope>
    <source>
        <tissue evidence="5">Whole embryo</tissue>
    </source>
</reference>
<dbReference type="Pfam" id="PF01564">
    <property type="entry name" value="Spermine_synth"/>
    <property type="match status" value="1"/>
</dbReference>
<dbReference type="InterPro" id="IPR015576">
    <property type="entry name" value="Spermine_synthase_animal"/>
</dbReference>
<accession>A0A6F9DTE3</accession>
<evidence type="ECO:0000259" key="4">
    <source>
        <dbReference type="PROSITE" id="PS51006"/>
    </source>
</evidence>
<organism evidence="5">
    <name type="scientific">Phallusia mammillata</name>
    <dbReference type="NCBI Taxonomy" id="59560"/>
    <lineage>
        <taxon>Eukaryota</taxon>
        <taxon>Metazoa</taxon>
        <taxon>Chordata</taxon>
        <taxon>Tunicata</taxon>
        <taxon>Ascidiacea</taxon>
        <taxon>Phlebobranchia</taxon>
        <taxon>Ascidiidae</taxon>
        <taxon>Phallusia</taxon>
    </lineage>
</organism>
<dbReference type="InterPro" id="IPR030374">
    <property type="entry name" value="PABS"/>
</dbReference>
<dbReference type="SUPFAM" id="SSF53335">
    <property type="entry name" value="S-adenosyl-L-methionine-dependent methyltransferases"/>
    <property type="match status" value="1"/>
</dbReference>
<dbReference type="InterPro" id="IPR029063">
    <property type="entry name" value="SAM-dependent_MTases_sf"/>
</dbReference>
<sequence length="373" mass="42456">MDSLLLEFWFDKELLDDSSKLDNFLCDLSKQLKSNFNNLSVLTEKKSDAKQCGFVMLYQMDSSCTILVQGTGQGLLTIDVHAFSEKTWFNEETVQELRNKIFEIKSIKQRKTMEFKSLLPIKRGRSFTPYDTLSTGYLVEYDFDELVFDQDSPYQNVRILHSNQFGNCLVLDNDINLAESDLAYTVAITGDNKEDYTGKDVLVLGGGDGGILNYLRDKGPSMITMIDIDRVVIDAAKIHLRGICGDSMDEEEGKNYKIIVDDCVKHLVEFTKAGRKFDYVINDLTAIPISKEPVGSHWDFLRLILSLSLDVLKDDGKYFTQGNGSLNIRNLKMYEDVLKSLKTPVNFSKQTVGVPSYMELWVFYTLRKTKDTA</sequence>
<gene>
    <name evidence="5" type="primary">Sms-001</name>
</gene>
<dbReference type="Gene3D" id="3.40.50.150">
    <property type="entry name" value="Vaccinia Virus protein VP39"/>
    <property type="match status" value="1"/>
</dbReference>
<feature type="active site" description="Proton acceptor" evidence="3">
    <location>
        <position position="283"/>
    </location>
</feature>
<evidence type="ECO:0000256" key="1">
    <source>
        <dbReference type="ARBA" id="ARBA00007867"/>
    </source>
</evidence>
<dbReference type="GO" id="GO:0016768">
    <property type="term" value="F:spermine synthase activity"/>
    <property type="evidence" value="ECO:0007669"/>
    <property type="project" value="InterPro"/>
</dbReference>
<dbReference type="PROSITE" id="PS51006">
    <property type="entry name" value="PABS_2"/>
    <property type="match status" value="1"/>
</dbReference>
<proteinExistence type="evidence at transcript level"/>
<dbReference type="PANTHER" id="PTHR46315">
    <property type="entry name" value="SPERMINE SYNTHASE"/>
    <property type="match status" value="1"/>
</dbReference>
<dbReference type="Gene3D" id="2.30.140.10">
    <property type="entry name" value="Spermidine synthase, tetramerisation domain"/>
    <property type="match status" value="1"/>
</dbReference>
<feature type="domain" description="PABS" evidence="4">
    <location>
        <begin position="124"/>
        <end position="368"/>
    </location>
</feature>
<protein>
    <submittedName>
        <fullName evidence="5">Spermine synthase-like</fullName>
    </submittedName>
</protein>
<dbReference type="InterPro" id="IPR035246">
    <property type="entry name" value="Spermidine_synt_N"/>
</dbReference>
<dbReference type="EMBL" id="LR790547">
    <property type="protein sequence ID" value="CAB3266409.1"/>
    <property type="molecule type" value="mRNA"/>
</dbReference>
<evidence type="ECO:0000256" key="3">
    <source>
        <dbReference type="PROSITE-ProRule" id="PRU00354"/>
    </source>
</evidence>
<dbReference type="FunFam" id="3.40.50.150:FF:000197">
    <property type="entry name" value="spermine synthase isoform X2"/>
    <property type="match status" value="1"/>
</dbReference>
<dbReference type="Pfam" id="PF17284">
    <property type="entry name" value="Spermine_synt_N"/>
    <property type="match status" value="1"/>
</dbReference>
<name>A0A6F9DTE3_9ASCI</name>
<comment type="similarity">
    <text evidence="1">Belongs to the spermidine/spermine synthase family.</text>
</comment>
<dbReference type="PANTHER" id="PTHR46315:SF1">
    <property type="entry name" value="SPERMINE SYNTHASE"/>
    <property type="match status" value="1"/>
</dbReference>